<keyword evidence="7" id="KW-0472">Membrane</keyword>
<feature type="chain" id="PRO_5040098018" description="Cysteine protease" evidence="8">
    <location>
        <begin position="18"/>
        <end position="374"/>
    </location>
</feature>
<evidence type="ECO:0000313" key="11">
    <source>
        <dbReference type="EMBL" id="URD99928.1"/>
    </source>
</evidence>
<feature type="signal peptide" evidence="8">
    <location>
        <begin position="1"/>
        <end position="17"/>
    </location>
</feature>
<dbReference type="GO" id="GO:0008234">
    <property type="term" value="F:cysteine-type peptidase activity"/>
    <property type="evidence" value="ECO:0007669"/>
    <property type="project" value="UniProtKB-KW"/>
</dbReference>
<dbReference type="InterPro" id="IPR038765">
    <property type="entry name" value="Papain-like_cys_pep_sf"/>
</dbReference>
<proteinExistence type="inferred from homology"/>
<sequence length="374" mass="39544">MASLVCLWTALLALGLGACSPAAAGLGGASMAERHVEWMARHGRVYKDAAEKERRLGIFKSNVEYIESFNAGKRKYQLGANQFADLTHEEFKALHTGFKPSGTNAKKAGRGFGHGSLSAVPDSVDWRSTGAVTPVKDQGQCGSCWAFSVVAAVEGITKIATGKLVSLSEQQLVDCDVHGEDHGCQGGEMDAAFGFIVHNGGITSEANYPYEEVQGACNAHNASSVAATIEGHEDVPVNDEKALRNAVANQPVSVGIDAGSSLGFQFYMGGVFSGECGTNLDHAVTVVGYNTTSDGTKYWLAKNSWGETWGENGYIRMERDVAAKEGLCGIAMQASYPTAGTRNIRSSSATATESLLHAWFMLVCVIAVCVVVVT</sequence>
<evidence type="ECO:0000256" key="2">
    <source>
        <dbReference type="ARBA" id="ARBA00022670"/>
    </source>
</evidence>
<evidence type="ECO:0000313" key="12">
    <source>
        <dbReference type="Proteomes" id="UP001055439"/>
    </source>
</evidence>
<dbReference type="CDD" id="cd02248">
    <property type="entry name" value="Peptidase_C1A"/>
    <property type="match status" value="1"/>
</dbReference>
<dbReference type="InterPro" id="IPR000169">
    <property type="entry name" value="Pept_cys_AS"/>
</dbReference>
<reference evidence="11" key="1">
    <citation type="submission" date="2022-05" db="EMBL/GenBank/DDBJ databases">
        <title>The Musa troglodytarum L. genome provides insights into the mechanism of non-climacteric behaviour and enrichment of carotenoids.</title>
        <authorList>
            <person name="Wang J."/>
        </authorList>
    </citation>
    <scope>NUCLEOTIDE SEQUENCE</scope>
    <source>
        <tissue evidence="11">Leaf</tissue>
    </source>
</reference>
<evidence type="ECO:0000259" key="9">
    <source>
        <dbReference type="SMART" id="SM00645"/>
    </source>
</evidence>
<evidence type="ECO:0008006" key="13">
    <source>
        <dbReference type="Google" id="ProtNLM"/>
    </source>
</evidence>
<feature type="transmembrane region" description="Helical" evidence="7">
    <location>
        <begin position="355"/>
        <end position="373"/>
    </location>
</feature>
<dbReference type="EMBL" id="CP097506">
    <property type="protein sequence ID" value="URD99927.1"/>
    <property type="molecule type" value="Genomic_DNA"/>
</dbReference>
<evidence type="ECO:0000256" key="1">
    <source>
        <dbReference type="ARBA" id="ARBA00008455"/>
    </source>
</evidence>
<comment type="similarity">
    <text evidence="1">Belongs to the peptidase C1 family.</text>
</comment>
<evidence type="ECO:0000256" key="8">
    <source>
        <dbReference type="SAM" id="SignalP"/>
    </source>
</evidence>
<keyword evidence="2" id="KW-0645">Protease</keyword>
<dbReference type="EMBL" id="CP097506">
    <property type="protein sequence ID" value="URD99928.1"/>
    <property type="molecule type" value="Genomic_DNA"/>
</dbReference>
<dbReference type="OrthoDB" id="10253408at2759"/>
<dbReference type="InterPro" id="IPR000668">
    <property type="entry name" value="Peptidase_C1A_C"/>
</dbReference>
<keyword evidence="6" id="KW-1015">Disulfide bond</keyword>
<dbReference type="PROSITE" id="PS00640">
    <property type="entry name" value="THIOL_PROTEASE_ASN"/>
    <property type="match status" value="1"/>
</dbReference>
<gene>
    <name evidence="11" type="ORF">MUK42_30427</name>
</gene>
<dbReference type="InterPro" id="IPR013128">
    <property type="entry name" value="Peptidase_C1A"/>
</dbReference>
<name>A0A9E7K0C3_9LILI</name>
<accession>A0A9E7K0C3</accession>
<dbReference type="Pfam" id="PF00112">
    <property type="entry name" value="Peptidase_C1"/>
    <property type="match status" value="1"/>
</dbReference>
<keyword evidence="12" id="KW-1185">Reference proteome</keyword>
<keyword evidence="7" id="KW-0812">Transmembrane</keyword>
<dbReference type="FunFam" id="3.90.70.10:FF:000023">
    <property type="entry name" value="Senescence-specific cysteine protease SAG39"/>
    <property type="match status" value="1"/>
</dbReference>
<dbReference type="PROSITE" id="PS00139">
    <property type="entry name" value="THIOL_PROTEASE_CYS"/>
    <property type="match status" value="1"/>
</dbReference>
<evidence type="ECO:0000256" key="5">
    <source>
        <dbReference type="ARBA" id="ARBA00022807"/>
    </source>
</evidence>
<feature type="domain" description="Peptidase C1A papain C-terminal" evidence="9">
    <location>
        <begin position="120"/>
        <end position="338"/>
    </location>
</feature>
<keyword evidence="5" id="KW-0788">Thiol protease</keyword>
<dbReference type="InterPro" id="IPR039417">
    <property type="entry name" value="Peptidase_C1A_papain-like"/>
</dbReference>
<dbReference type="SMART" id="SM00645">
    <property type="entry name" value="Pept_C1"/>
    <property type="match status" value="1"/>
</dbReference>
<dbReference type="SUPFAM" id="SSF54001">
    <property type="entry name" value="Cysteine proteinases"/>
    <property type="match status" value="1"/>
</dbReference>
<evidence type="ECO:0000259" key="10">
    <source>
        <dbReference type="SMART" id="SM00848"/>
    </source>
</evidence>
<dbReference type="AlphaFoldDB" id="A0A9E7K0C3"/>
<dbReference type="InterPro" id="IPR025660">
    <property type="entry name" value="Pept_his_AS"/>
</dbReference>
<dbReference type="PROSITE" id="PS00639">
    <property type="entry name" value="THIOL_PROTEASE_HIS"/>
    <property type="match status" value="1"/>
</dbReference>
<dbReference type="Gene3D" id="3.90.70.10">
    <property type="entry name" value="Cysteine proteinases"/>
    <property type="match status" value="1"/>
</dbReference>
<dbReference type="PRINTS" id="PR00705">
    <property type="entry name" value="PAPAIN"/>
</dbReference>
<keyword evidence="4" id="KW-0378">Hydrolase</keyword>
<organism evidence="11 12">
    <name type="scientific">Musa troglodytarum</name>
    <name type="common">fe'i banana</name>
    <dbReference type="NCBI Taxonomy" id="320322"/>
    <lineage>
        <taxon>Eukaryota</taxon>
        <taxon>Viridiplantae</taxon>
        <taxon>Streptophyta</taxon>
        <taxon>Embryophyta</taxon>
        <taxon>Tracheophyta</taxon>
        <taxon>Spermatophyta</taxon>
        <taxon>Magnoliopsida</taxon>
        <taxon>Liliopsida</taxon>
        <taxon>Zingiberales</taxon>
        <taxon>Musaceae</taxon>
        <taxon>Musa</taxon>
    </lineage>
</organism>
<dbReference type="PANTHER" id="PTHR12411">
    <property type="entry name" value="CYSTEINE PROTEASE FAMILY C1-RELATED"/>
    <property type="match status" value="1"/>
</dbReference>
<dbReference type="InterPro" id="IPR013201">
    <property type="entry name" value="Prot_inhib_I29"/>
</dbReference>
<evidence type="ECO:0000256" key="6">
    <source>
        <dbReference type="ARBA" id="ARBA00023157"/>
    </source>
</evidence>
<feature type="domain" description="Cathepsin propeptide inhibitor" evidence="10">
    <location>
        <begin position="35"/>
        <end position="91"/>
    </location>
</feature>
<dbReference type="SMART" id="SM00848">
    <property type="entry name" value="Inhibitor_I29"/>
    <property type="match status" value="1"/>
</dbReference>
<keyword evidence="3 8" id="KW-0732">Signal</keyword>
<dbReference type="GO" id="GO:0006508">
    <property type="term" value="P:proteolysis"/>
    <property type="evidence" value="ECO:0007669"/>
    <property type="project" value="UniProtKB-KW"/>
</dbReference>
<dbReference type="InterPro" id="IPR025661">
    <property type="entry name" value="Pept_asp_AS"/>
</dbReference>
<dbReference type="Pfam" id="PF08246">
    <property type="entry name" value="Inhibitor_I29"/>
    <property type="match status" value="1"/>
</dbReference>
<keyword evidence="7" id="KW-1133">Transmembrane helix</keyword>
<evidence type="ECO:0000256" key="4">
    <source>
        <dbReference type="ARBA" id="ARBA00022801"/>
    </source>
</evidence>
<protein>
    <recommendedName>
        <fullName evidence="13">Cysteine protease</fullName>
    </recommendedName>
</protein>
<dbReference type="Proteomes" id="UP001055439">
    <property type="component" value="Chromosome 4"/>
</dbReference>
<evidence type="ECO:0000256" key="3">
    <source>
        <dbReference type="ARBA" id="ARBA00022729"/>
    </source>
</evidence>
<evidence type="ECO:0000256" key="7">
    <source>
        <dbReference type="SAM" id="Phobius"/>
    </source>
</evidence>